<sequence length="118" mass="13764">MEQIQSHEIKDIWRIREGLLVEVYKYKSLVYHIHSKKKEKRVRGCKGLTELTEDYTDSYYKKTFPKGTLFYYSSPVEPVTDPKQFKIEIKSSGGSIFGSSDEISKVLTDINTLISKYQ</sequence>
<dbReference type="RefSeq" id="WP_375518243.1">
    <property type="nucleotide sequence ID" value="NZ_JBHIRY010000001.1"/>
</dbReference>
<accession>A0ABV5BUN0</accession>
<protein>
    <recommendedName>
        <fullName evidence="3">PH domain-containing protein</fullName>
    </recommendedName>
</protein>
<dbReference type="Proteomes" id="UP001580430">
    <property type="component" value="Unassembled WGS sequence"/>
</dbReference>
<gene>
    <name evidence="1" type="ORF">ACE5LO_01160</name>
</gene>
<keyword evidence="2" id="KW-1185">Reference proteome</keyword>
<evidence type="ECO:0000313" key="1">
    <source>
        <dbReference type="EMBL" id="MFB5758991.1"/>
    </source>
</evidence>
<dbReference type="EMBL" id="JBHIRY010000001">
    <property type="protein sequence ID" value="MFB5758991.1"/>
    <property type="molecule type" value="Genomic_DNA"/>
</dbReference>
<comment type="caution">
    <text evidence="1">The sequence shown here is derived from an EMBL/GenBank/DDBJ whole genome shotgun (WGS) entry which is preliminary data.</text>
</comment>
<name>A0ABV5BUN0_9BACL</name>
<evidence type="ECO:0008006" key="3">
    <source>
        <dbReference type="Google" id="ProtNLM"/>
    </source>
</evidence>
<evidence type="ECO:0000313" key="2">
    <source>
        <dbReference type="Proteomes" id="UP001580430"/>
    </source>
</evidence>
<proteinExistence type="predicted"/>
<organism evidence="1 2">
    <name type="scientific">Paenibacillus medicaginis</name>
    <dbReference type="NCBI Taxonomy" id="1470560"/>
    <lineage>
        <taxon>Bacteria</taxon>
        <taxon>Bacillati</taxon>
        <taxon>Bacillota</taxon>
        <taxon>Bacilli</taxon>
        <taxon>Bacillales</taxon>
        <taxon>Paenibacillaceae</taxon>
        <taxon>Paenibacillus</taxon>
    </lineage>
</organism>
<reference evidence="1 2" key="1">
    <citation type="submission" date="2024-09" db="EMBL/GenBank/DDBJ databases">
        <title>Paenibacillus zeirhizospherea sp. nov., isolated from surface of the maize (Zea mays) roots in a horticulture field, Hungary.</title>
        <authorList>
            <person name="Marton D."/>
            <person name="Farkas M."/>
            <person name="Bedics A."/>
            <person name="Toth E."/>
            <person name="Tancsics A."/>
            <person name="Boka K."/>
            <person name="Marati G."/>
            <person name="Kriszt B."/>
            <person name="Cserhati M."/>
        </authorList>
    </citation>
    <scope>NUCLEOTIDE SEQUENCE [LARGE SCALE GENOMIC DNA]</scope>
    <source>
        <strain evidence="1 2">JCM 18446</strain>
    </source>
</reference>